<keyword evidence="1" id="KW-0472">Membrane</keyword>
<reference evidence="3" key="1">
    <citation type="submission" date="2013-01" db="EMBL/GenBank/DDBJ databases">
        <title>Draft Genome Sequence of a Mulberry Tree, Morus notabilis C.K. Schneid.</title>
        <authorList>
            <person name="He N."/>
            <person name="Zhao S."/>
        </authorList>
    </citation>
    <scope>NUCLEOTIDE SEQUENCE</scope>
</reference>
<dbReference type="EMBL" id="KE344805">
    <property type="protein sequence ID" value="EXB80184.1"/>
    <property type="molecule type" value="Genomic_DNA"/>
</dbReference>
<keyword evidence="3" id="KW-1185">Reference proteome</keyword>
<organism evidence="2 3">
    <name type="scientific">Morus notabilis</name>
    <dbReference type="NCBI Taxonomy" id="981085"/>
    <lineage>
        <taxon>Eukaryota</taxon>
        <taxon>Viridiplantae</taxon>
        <taxon>Streptophyta</taxon>
        <taxon>Embryophyta</taxon>
        <taxon>Tracheophyta</taxon>
        <taxon>Spermatophyta</taxon>
        <taxon>Magnoliopsida</taxon>
        <taxon>eudicotyledons</taxon>
        <taxon>Gunneridae</taxon>
        <taxon>Pentapetalae</taxon>
        <taxon>rosids</taxon>
        <taxon>fabids</taxon>
        <taxon>Rosales</taxon>
        <taxon>Moraceae</taxon>
        <taxon>Moreae</taxon>
        <taxon>Morus</taxon>
    </lineage>
</organism>
<keyword evidence="1" id="KW-1133">Transmembrane helix</keyword>
<proteinExistence type="predicted"/>
<evidence type="ECO:0000256" key="1">
    <source>
        <dbReference type="SAM" id="Phobius"/>
    </source>
</evidence>
<feature type="transmembrane region" description="Helical" evidence="1">
    <location>
        <begin position="66"/>
        <end position="89"/>
    </location>
</feature>
<accession>W9RZG7</accession>
<dbReference type="AlphaFoldDB" id="W9RZG7"/>
<protein>
    <submittedName>
        <fullName evidence="2">Uncharacterized protein</fullName>
    </submittedName>
</protein>
<sequence length="92" mass="10268">MKDLRVLFANKGFETPTGRPVTTPPVHQWKCTSLSPVDRGFQYGGDGTIGHAPCFGHDYDFLKVVAIVNVSFAFLFAIILAFAIMAFNFQRR</sequence>
<name>W9RZG7_9ROSA</name>
<evidence type="ECO:0000313" key="2">
    <source>
        <dbReference type="EMBL" id="EXB80184.1"/>
    </source>
</evidence>
<keyword evidence="1" id="KW-0812">Transmembrane</keyword>
<dbReference type="Proteomes" id="UP000030645">
    <property type="component" value="Unassembled WGS sequence"/>
</dbReference>
<gene>
    <name evidence="2" type="ORF">L484_003185</name>
</gene>
<evidence type="ECO:0000313" key="3">
    <source>
        <dbReference type="Proteomes" id="UP000030645"/>
    </source>
</evidence>